<evidence type="ECO:0000256" key="5">
    <source>
        <dbReference type="SAM" id="MobiDB-lite"/>
    </source>
</evidence>
<protein>
    <submittedName>
        <fullName evidence="7">CD225/dispanin family protein</fullName>
    </submittedName>
</protein>
<sequence>MEDQKPQEQAPFGQPPFGQQQPFGQQPFGNPVPKNWLVESILVTLFCCLPFGIAGIVNAANVNSKYAAGDYAGAQAASAAAGKWTKIGFFVGIGVYVLYILFFVVLGFGGAMMGNYR</sequence>
<keyword evidence="2 6" id="KW-0812">Transmembrane</keyword>
<proteinExistence type="predicted"/>
<dbReference type="PANTHER" id="PTHR14948">
    <property type="entry name" value="NG5"/>
    <property type="match status" value="1"/>
</dbReference>
<evidence type="ECO:0000313" key="7">
    <source>
        <dbReference type="EMBL" id="QNN42035.1"/>
    </source>
</evidence>
<dbReference type="Proteomes" id="UP000515806">
    <property type="component" value="Chromosome"/>
</dbReference>
<feature type="compositionally biased region" description="Low complexity" evidence="5">
    <location>
        <begin position="7"/>
        <end position="28"/>
    </location>
</feature>
<evidence type="ECO:0000256" key="6">
    <source>
        <dbReference type="SAM" id="Phobius"/>
    </source>
</evidence>
<organism evidence="7 8">
    <name type="scientific">Pedobacter roseus</name>
    <dbReference type="NCBI Taxonomy" id="336820"/>
    <lineage>
        <taxon>Bacteria</taxon>
        <taxon>Pseudomonadati</taxon>
        <taxon>Bacteroidota</taxon>
        <taxon>Sphingobacteriia</taxon>
        <taxon>Sphingobacteriales</taxon>
        <taxon>Sphingobacteriaceae</taxon>
        <taxon>Pedobacter</taxon>
    </lineage>
</organism>
<dbReference type="AlphaFoldDB" id="A0A7G9QFB0"/>
<feature type="region of interest" description="Disordered" evidence="5">
    <location>
        <begin position="1"/>
        <end position="28"/>
    </location>
</feature>
<dbReference type="KEGG" id="proe:H9L23_23565"/>
<gene>
    <name evidence="7" type="ORF">H9L23_23565</name>
</gene>
<dbReference type="EMBL" id="CP060723">
    <property type="protein sequence ID" value="QNN42035.1"/>
    <property type="molecule type" value="Genomic_DNA"/>
</dbReference>
<keyword evidence="8" id="KW-1185">Reference proteome</keyword>
<evidence type="ECO:0000256" key="2">
    <source>
        <dbReference type="ARBA" id="ARBA00022692"/>
    </source>
</evidence>
<dbReference type="PANTHER" id="PTHR14948:SF44">
    <property type="entry name" value="PROLINE-RICH TRANSMEMBRANE PROTEIN 1-LIKE"/>
    <property type="match status" value="1"/>
</dbReference>
<feature type="transmembrane region" description="Helical" evidence="6">
    <location>
        <begin position="87"/>
        <end position="111"/>
    </location>
</feature>
<evidence type="ECO:0000256" key="1">
    <source>
        <dbReference type="ARBA" id="ARBA00004370"/>
    </source>
</evidence>
<keyword evidence="3 6" id="KW-1133">Transmembrane helix</keyword>
<feature type="transmembrane region" description="Helical" evidence="6">
    <location>
        <begin position="36"/>
        <end position="57"/>
    </location>
</feature>
<name>A0A7G9QFB0_9SPHI</name>
<comment type="subcellular location">
    <subcellularLocation>
        <location evidence="1">Membrane</location>
    </subcellularLocation>
</comment>
<dbReference type="InterPro" id="IPR007593">
    <property type="entry name" value="CD225/Dispanin_fam"/>
</dbReference>
<keyword evidence="4 6" id="KW-0472">Membrane</keyword>
<evidence type="ECO:0000256" key="4">
    <source>
        <dbReference type="ARBA" id="ARBA00023136"/>
    </source>
</evidence>
<dbReference type="InterPro" id="IPR051423">
    <property type="entry name" value="CD225/Dispanin"/>
</dbReference>
<accession>A0A7G9QFB0</accession>
<evidence type="ECO:0000313" key="8">
    <source>
        <dbReference type="Proteomes" id="UP000515806"/>
    </source>
</evidence>
<dbReference type="RefSeq" id="WP_187592596.1">
    <property type="nucleotide sequence ID" value="NZ_CP060723.1"/>
</dbReference>
<dbReference type="GO" id="GO:0016020">
    <property type="term" value="C:membrane"/>
    <property type="evidence" value="ECO:0007669"/>
    <property type="project" value="UniProtKB-SubCell"/>
</dbReference>
<evidence type="ECO:0000256" key="3">
    <source>
        <dbReference type="ARBA" id="ARBA00022989"/>
    </source>
</evidence>
<reference evidence="7 8" key="1">
    <citation type="submission" date="2020-08" db="EMBL/GenBank/DDBJ databases">
        <title>Genome sequence of Pedobacter roseus KACC 11594T.</title>
        <authorList>
            <person name="Hyun D.-W."/>
            <person name="Bae J.-W."/>
        </authorList>
    </citation>
    <scope>NUCLEOTIDE SEQUENCE [LARGE SCALE GENOMIC DNA]</scope>
    <source>
        <strain evidence="7 8">KACC 11594</strain>
    </source>
</reference>
<dbReference type="Pfam" id="PF04505">
    <property type="entry name" value="CD225"/>
    <property type="match status" value="1"/>
</dbReference>